<dbReference type="EMBL" id="JN687470">
    <property type="protein sequence ID" value="AEZ49648.1"/>
    <property type="molecule type" value="Genomic_DNA"/>
</dbReference>
<sequence length="59" mass="6864">MLSCLIALMPKQRRLDKVGATGHFPVDEVLTFRQRPFHERRERDALIRVSIALQHNKAP</sequence>
<protein>
    <submittedName>
        <fullName evidence="1">Uncharacterized protein</fullName>
    </submittedName>
</protein>
<dbReference type="Proteomes" id="UP000005012">
    <property type="component" value="Plasmid pMR0211"/>
</dbReference>
<accession>A0A140NDG2</accession>
<name>A0A140NDG2_PROSM</name>
<evidence type="ECO:0000313" key="2">
    <source>
        <dbReference type="Proteomes" id="UP000005012"/>
    </source>
</evidence>
<proteinExistence type="predicted"/>
<keyword evidence="1" id="KW-0614">Plasmid</keyword>
<reference evidence="1 2" key="1">
    <citation type="journal article" date="2012" name="Antimicrob. Agents Chemother.">
        <title>Complete sequence of a novel 178-kilobase plasmid carrying bla(NDM-1) in a Providencia stuartii strain isolated in Afghanistan.</title>
        <authorList>
            <person name="Mc Gann P."/>
            <person name="Hang J."/>
            <person name="Clifford R.J."/>
            <person name="Yang Y."/>
            <person name="Kwak Y.I."/>
            <person name="Kuschner R.A."/>
            <person name="Lesho E.P."/>
            <person name="Waterman P.E."/>
        </authorList>
    </citation>
    <scope>NUCLEOTIDE SEQUENCE [LARGE SCALE GENOMIC DNA]</scope>
    <source>
        <strain evidence="1 2">MRSN 2154</strain>
    </source>
</reference>
<evidence type="ECO:0000313" key="1">
    <source>
        <dbReference type="EMBL" id="AEZ49648.1"/>
    </source>
</evidence>
<dbReference type="AlphaFoldDB" id="A0A140NDG2"/>
<gene>
    <name evidence="1" type="ORF">pMR0211_0036</name>
</gene>
<geneLocation type="plasmid" evidence="1 2">
    <name>pMR0211</name>
</geneLocation>
<organism evidence="1 2">
    <name type="scientific">Providencia stuartii (strain MRSN 2154)</name>
    <dbReference type="NCBI Taxonomy" id="1157951"/>
    <lineage>
        <taxon>Bacteria</taxon>
        <taxon>Pseudomonadati</taxon>
        <taxon>Pseudomonadota</taxon>
        <taxon>Gammaproteobacteria</taxon>
        <taxon>Enterobacterales</taxon>
        <taxon>Morganellaceae</taxon>
        <taxon>Providencia</taxon>
    </lineage>
</organism>